<dbReference type="GO" id="GO:0016779">
    <property type="term" value="F:nucleotidyltransferase activity"/>
    <property type="evidence" value="ECO:0007669"/>
    <property type="project" value="InterPro"/>
</dbReference>
<name>A0A9Y2YAC5_ENTFL</name>
<dbReference type="Pfam" id="PF26305">
    <property type="entry name" value="CD_NTase_C"/>
    <property type="match status" value="1"/>
</dbReference>
<evidence type="ECO:0000313" key="6">
    <source>
        <dbReference type="PDB" id="7X4C"/>
    </source>
</evidence>
<dbReference type="PDB" id="7X4P">
    <property type="method" value="X-ray"/>
    <property type="resolution" value="1.60 A"/>
    <property type="chains" value="A=1-307"/>
</dbReference>
<proteinExistence type="evidence at protein level"/>
<dbReference type="PROSITE" id="PS50152">
    <property type="entry name" value="25A_SYNTH_3"/>
    <property type="match status" value="1"/>
</dbReference>
<evidence type="ECO:0000256" key="3">
    <source>
        <dbReference type="ARBA" id="ARBA00022741"/>
    </source>
</evidence>
<dbReference type="SUPFAM" id="SSF81301">
    <property type="entry name" value="Nucleotidyltransferase"/>
    <property type="match status" value="1"/>
</dbReference>
<evidence type="ECO:0000259" key="5">
    <source>
        <dbReference type="Pfam" id="PF26305"/>
    </source>
</evidence>
<keyword evidence="6 7" id="KW-0002">3D-structure</keyword>
<keyword evidence="4" id="KW-0051">Antiviral defense</keyword>
<evidence type="ECO:0000256" key="4">
    <source>
        <dbReference type="ARBA" id="ARBA00023118"/>
    </source>
</evidence>
<feature type="domain" description="cGAS/DncV-like nucleotidyltransferase C-terminal helical" evidence="5">
    <location>
        <begin position="181"/>
        <end position="297"/>
    </location>
</feature>
<dbReference type="CDD" id="cd05400">
    <property type="entry name" value="NT_2-5OAS_ClassI-CCAase"/>
    <property type="match status" value="1"/>
</dbReference>
<dbReference type="AlphaFoldDB" id="A0A9Y2YAC5"/>
<dbReference type="Gene3D" id="3.30.460.10">
    <property type="entry name" value="Beta Polymerase, domain 2"/>
    <property type="match status" value="1"/>
</dbReference>
<keyword evidence="2" id="KW-0548">Nucleotidyltransferase</keyword>
<evidence type="ECO:0000313" key="7">
    <source>
        <dbReference type="PDB" id="7X4P"/>
    </source>
</evidence>
<accession>A0A9Y2YAC5</accession>
<organism evidence="7">
    <name type="scientific">Enterococcus faecalis</name>
    <name type="common">Streptococcus faecalis</name>
    <dbReference type="NCBI Taxonomy" id="1351"/>
    <lineage>
        <taxon>Bacteria</taxon>
        <taxon>Bacillati</taxon>
        <taxon>Bacillota</taxon>
        <taxon>Bacilli</taxon>
        <taxon>Lactobacillales</taxon>
        <taxon>Enterococcaceae</taxon>
        <taxon>Enterococcus</taxon>
    </lineage>
</organism>
<sequence length="307" mass="35712">MSKFSESTLSGWTKPASVTEEDRIENTISMIKSAIKNDNNFDNLVYEVFVQGSYGNNTNVRTNSDIDVNIMLTSTFYSKYPEGKTNSDYGFTDGTITYNEYKNLILTALTNKFGTGNVTVGNKSIKITSNSYRVEADCIPSLLYRNYEYENSSSPNNYIEGIKYFASDNTSVVNYPKVHINNGIEKNNQTHKNYKRLVRVIKRLRNKMTAENHFTNENITSFLIECLIWNVPNNYINDYDTWDETIKQTLIFIKSSINDNSYKNWTEVSGMFYLFHNNRKWTSDDVSSFVNSLWSFMEYLEHHHHHH</sequence>
<dbReference type="InterPro" id="IPR043519">
    <property type="entry name" value="NT_sf"/>
</dbReference>
<keyword evidence="3" id="KW-0547">Nucleotide-binding</keyword>
<dbReference type="GO" id="GO:0051607">
    <property type="term" value="P:defense response to virus"/>
    <property type="evidence" value="ECO:0007669"/>
    <property type="project" value="UniProtKB-KW"/>
</dbReference>
<dbReference type="InterPro" id="IPR006116">
    <property type="entry name" value="NT_2-5OAS_ClassI-CCAase"/>
</dbReference>
<evidence type="ECO:0000256" key="1">
    <source>
        <dbReference type="ARBA" id="ARBA00022679"/>
    </source>
</evidence>
<dbReference type="PDB" id="7X4C">
    <property type="method" value="X-ray"/>
    <property type="resolution" value="1.75 A"/>
    <property type="chains" value="A=1-307"/>
</dbReference>
<protein>
    <submittedName>
        <fullName evidence="6 7">EfCdnE</fullName>
    </submittedName>
</protein>
<dbReference type="InterPro" id="IPR058909">
    <property type="entry name" value="CD_NTase_C"/>
</dbReference>
<evidence type="ECO:0000256" key="2">
    <source>
        <dbReference type="ARBA" id="ARBA00022695"/>
    </source>
</evidence>
<reference evidence="6 7" key="1">
    <citation type="journal article" date="2023" name="Nat. Commun.">
        <title>Crystal structure and functional implications of cyclic di-pyrimidine-synthesizing cGAS/DncV-like nucleotidyltransferases.</title>
        <authorList>
            <person name="Yang C.S."/>
            <person name="Ko T.P."/>
            <person name="Chen C.J."/>
            <person name="Hou M.H."/>
            <person name="Wang Y.C."/>
            <person name="Chen Y."/>
        </authorList>
    </citation>
    <scope>X-RAY CRYSTALLOGRAPHY (1.60 ANGSTROMS)</scope>
</reference>
<keyword evidence="1" id="KW-0808">Transferase</keyword>